<evidence type="ECO:0000256" key="12">
    <source>
        <dbReference type="ARBA" id="ARBA00022840"/>
    </source>
</evidence>
<keyword evidence="18" id="KW-0844">Vision</keyword>
<feature type="region of interest" description="Disordered" evidence="23">
    <location>
        <begin position="878"/>
        <end position="906"/>
    </location>
</feature>
<dbReference type="SUPFAM" id="SSF52540">
    <property type="entry name" value="P-loop containing nucleoside triphosphate hydrolases"/>
    <property type="match status" value="1"/>
</dbReference>
<keyword evidence="13 21" id="KW-0518">Myosin</keyword>
<gene>
    <name evidence="26" type="ORF">L9F63_006222</name>
</gene>
<dbReference type="SUPFAM" id="SSF56112">
    <property type="entry name" value="Protein kinase-like (PK-like)"/>
    <property type="match status" value="1"/>
</dbReference>
<sequence length="1362" mass="157869">MADDGSLPDNFNLSDLPDPGNRFTLGNLLGTGVHAEVYEATDNKTGGKRAIKIQCVTPDTEEDLRNEYEVLKKYSTHPNLPDFYGVYLKKGAAHSEEEKIWFVMELCDGGPVTDLVRGLQDNNRRMTEEHIAYILREIVKVLMYLHENHVMHRDVKGSNILLTRDGEVKLVDFGLSRFLKNTLDKRGTYIGSPCWMAPEMITNAFRGGDKTYDSRIDVWALGITSIELGDGKAPFLDIHPTRALFQIVRNPPPKLYRPANWSQIYNDFITECLEKNPEHRPFIMELIEHPFLTSLPENDFHLSQELKLLINDFANKGQLCRKTEFTVKNGFLKTGLSPKMELMHQEDLAAIEKLNEETITEELHQRLKQGHFYTFVGDILLALNPNEDIPIYEKEMYTKYQCKARSDNPPHIYSVADRAYQDAMHHEESQYILLAGETLSGKTTNMLYLLRHLLFLGESPNKVGDNVEKATKIIHALGNAATPFNPNSTRHVLQLEVIYTNTGKVSGAIFWLYQLEKWRVTTANRAQGNFHIFYYFYDAMEATGRLKQYNLDGGRKYRYLRTQSSQGSFESTHGPREDPQGNVDKFRELEDQLRYIGFQDDQLDTLCNLIAAILILGEIKFKQGPENDAELETPDMAAKAAQLLSVDEKKFAWALVNYCIVEKGTAVRRRHTKVEAEEARDVLASAIYSRVVDWIVNVINHKLSFTRAVFGDKYSITVMDMFGFECYKKNDLEQLLVNTLNEQMQYHYNQRVFVWEMQEQQEEEIPFQTLNYYDNKTTIDELMSKSEGFMYLLDEASRTGQGSKYILKSLESREQGGRIKVVSDHEFSVAHYTGKVTYDVREMAEKNRDFLPPEMMDALRLSSDKMVKLLFSNQLSRTGNPHHVRRRLWKNDSKSKRSNPELQGQYSQAHQMRTVATMYRGTSLEILKGLAQLRALAVIDTAHARQIGYPHRIPFPEFLRRYKFLAFDFDETVDVTKENSRLLLVRLKMEGWVIGKNKVFLKYYNEEYLARAYETQVKKIIKVQTMMRAFLARRNVASRLLQFRKNSDDNKKKETKKSIELTEENASVIIQKQFRGYRVRKQVGPLSRRKLDINTMEFIREYYRKWKARTIFQVLLMYRSAKQQDLVYFSQQVHLYSQTAMSGLTNNNEAISLVKVECGARASLVLGKRRPTVWKRPFHFDYDMPYFDTTYLNDPMTSGIGPSSMIENEMEAWDAPLRRGNSVPWRITKHCMRDKEVQTRDTPTPDENEFQQENHIQVPFCRDPDLMPQRQNKAVSKRLEKTVQGLLSPQLVSREDHGTLAKSFPILRKRTDLEILRPDPGKGNVNRRPGSLFSSNPITEMELKGRRKTDQEDNDDPPFNFQ</sequence>
<dbReference type="Gene3D" id="3.30.200.20">
    <property type="entry name" value="Phosphorylase Kinase, domain 1"/>
    <property type="match status" value="1"/>
</dbReference>
<reference evidence="26" key="2">
    <citation type="submission" date="2023-05" db="EMBL/GenBank/DDBJ databases">
        <authorList>
            <person name="Fouks B."/>
        </authorList>
    </citation>
    <scope>NUCLEOTIDE SEQUENCE</scope>
    <source>
        <strain evidence="26">Stay&amp;Tobe</strain>
        <tissue evidence="26">Testes</tissue>
    </source>
</reference>
<dbReference type="Gene3D" id="1.20.58.530">
    <property type="match status" value="1"/>
</dbReference>
<name>A0AAD7ZB15_DIPPU</name>
<evidence type="ECO:0000256" key="8">
    <source>
        <dbReference type="ARBA" id="ARBA00022679"/>
    </source>
</evidence>
<keyword evidence="14 21" id="KW-0505">Motor protein</keyword>
<evidence type="ECO:0000256" key="11">
    <source>
        <dbReference type="ARBA" id="ARBA00022777"/>
    </source>
</evidence>
<dbReference type="EC" id="2.7.11.1" evidence="4"/>
<dbReference type="Gene3D" id="1.20.5.190">
    <property type="match status" value="1"/>
</dbReference>
<dbReference type="Pfam" id="PF00612">
    <property type="entry name" value="IQ"/>
    <property type="match status" value="2"/>
</dbReference>
<evidence type="ECO:0000256" key="13">
    <source>
        <dbReference type="ARBA" id="ARBA00023123"/>
    </source>
</evidence>
<dbReference type="GO" id="GO:0030832">
    <property type="term" value="P:regulation of actin filament length"/>
    <property type="evidence" value="ECO:0007669"/>
    <property type="project" value="TreeGrafter"/>
</dbReference>
<evidence type="ECO:0000256" key="6">
    <source>
        <dbReference type="ARBA" id="ARBA00022527"/>
    </source>
</evidence>
<keyword evidence="11" id="KW-0418">Kinase</keyword>
<feature type="domain" description="Myosin motor" evidence="25">
    <location>
        <begin position="343"/>
        <end position="1017"/>
    </location>
</feature>
<dbReference type="GO" id="GO:0016459">
    <property type="term" value="C:myosin complex"/>
    <property type="evidence" value="ECO:0007669"/>
    <property type="project" value="UniProtKB-KW"/>
</dbReference>
<dbReference type="PROSITE" id="PS00108">
    <property type="entry name" value="PROTEIN_KINASE_ST"/>
    <property type="match status" value="1"/>
</dbReference>
<dbReference type="Gene3D" id="1.20.120.720">
    <property type="entry name" value="Myosin VI head, motor domain, U50 subdomain"/>
    <property type="match status" value="1"/>
</dbReference>
<feature type="non-terminal residue" evidence="26">
    <location>
        <position position="1"/>
    </location>
</feature>
<evidence type="ECO:0000256" key="18">
    <source>
        <dbReference type="ARBA" id="ARBA00023305"/>
    </source>
</evidence>
<dbReference type="GO" id="GO:0003779">
    <property type="term" value="F:actin binding"/>
    <property type="evidence" value="ECO:0007669"/>
    <property type="project" value="UniProtKB-KW"/>
</dbReference>
<dbReference type="GO" id="GO:0005524">
    <property type="term" value="F:ATP binding"/>
    <property type="evidence" value="ECO:0007669"/>
    <property type="project" value="UniProtKB-UniRule"/>
</dbReference>
<evidence type="ECO:0000256" key="14">
    <source>
        <dbReference type="ARBA" id="ARBA00023175"/>
    </source>
</evidence>
<dbReference type="GO" id="GO:0000146">
    <property type="term" value="F:microfilament motor activity"/>
    <property type="evidence" value="ECO:0007669"/>
    <property type="project" value="TreeGrafter"/>
</dbReference>
<evidence type="ECO:0000256" key="3">
    <source>
        <dbReference type="ARBA" id="ARBA00006998"/>
    </source>
</evidence>
<dbReference type="InterPro" id="IPR000719">
    <property type="entry name" value="Prot_kinase_dom"/>
</dbReference>
<dbReference type="InterPro" id="IPR052409">
    <property type="entry name" value="Myosin-III_kinase_activity"/>
</dbReference>
<dbReference type="GO" id="GO:0007601">
    <property type="term" value="P:visual perception"/>
    <property type="evidence" value="ECO:0007669"/>
    <property type="project" value="UniProtKB-KW"/>
</dbReference>
<comment type="caution">
    <text evidence="26">The sequence shown here is derived from an EMBL/GenBank/DDBJ whole genome shotgun (WGS) entry which is preliminary data.</text>
</comment>
<evidence type="ECO:0000256" key="15">
    <source>
        <dbReference type="ARBA" id="ARBA00023203"/>
    </source>
</evidence>
<evidence type="ECO:0000256" key="4">
    <source>
        <dbReference type="ARBA" id="ARBA00012513"/>
    </source>
</evidence>
<dbReference type="SMART" id="SM00242">
    <property type="entry name" value="MYSc"/>
    <property type="match status" value="1"/>
</dbReference>
<evidence type="ECO:0000313" key="27">
    <source>
        <dbReference type="Proteomes" id="UP001233999"/>
    </source>
</evidence>
<dbReference type="GO" id="GO:0005737">
    <property type="term" value="C:cytoplasm"/>
    <property type="evidence" value="ECO:0007669"/>
    <property type="project" value="UniProtKB-ARBA"/>
</dbReference>
<evidence type="ECO:0000256" key="5">
    <source>
        <dbReference type="ARBA" id="ARBA00022490"/>
    </source>
</evidence>
<dbReference type="InterPro" id="IPR008271">
    <property type="entry name" value="Ser/Thr_kinase_AS"/>
</dbReference>
<evidence type="ECO:0000256" key="21">
    <source>
        <dbReference type="PROSITE-ProRule" id="PRU00782"/>
    </source>
</evidence>
<dbReference type="PROSITE" id="PS51456">
    <property type="entry name" value="MYOSIN_MOTOR"/>
    <property type="match status" value="1"/>
</dbReference>
<dbReference type="Gene3D" id="6.20.240.20">
    <property type="match status" value="1"/>
</dbReference>
<feature type="binding site" evidence="22">
    <location>
        <position position="52"/>
    </location>
    <ligand>
        <name>ATP</name>
        <dbReference type="ChEBI" id="CHEBI:30616"/>
    </ligand>
</feature>
<keyword evidence="10 21" id="KW-0547">Nucleotide-binding</keyword>
<evidence type="ECO:0000256" key="1">
    <source>
        <dbReference type="ARBA" id="ARBA00004245"/>
    </source>
</evidence>
<dbReference type="SMART" id="SM00220">
    <property type="entry name" value="S_TKc"/>
    <property type="match status" value="1"/>
</dbReference>
<evidence type="ECO:0000256" key="23">
    <source>
        <dbReference type="SAM" id="MobiDB-lite"/>
    </source>
</evidence>
<organism evidence="26 27">
    <name type="scientific">Diploptera punctata</name>
    <name type="common">Pacific beetle cockroach</name>
    <dbReference type="NCBI Taxonomy" id="6984"/>
    <lineage>
        <taxon>Eukaryota</taxon>
        <taxon>Metazoa</taxon>
        <taxon>Ecdysozoa</taxon>
        <taxon>Arthropoda</taxon>
        <taxon>Hexapoda</taxon>
        <taxon>Insecta</taxon>
        <taxon>Pterygota</taxon>
        <taxon>Neoptera</taxon>
        <taxon>Polyneoptera</taxon>
        <taxon>Dictyoptera</taxon>
        <taxon>Blattodea</taxon>
        <taxon>Blaberoidea</taxon>
        <taxon>Blaberidae</taxon>
        <taxon>Diplopterinae</taxon>
        <taxon>Diploptera</taxon>
    </lineage>
</organism>
<dbReference type="Pfam" id="PF00069">
    <property type="entry name" value="Pkinase"/>
    <property type="match status" value="1"/>
</dbReference>
<dbReference type="Pfam" id="PF00063">
    <property type="entry name" value="Myosin_head"/>
    <property type="match status" value="1"/>
</dbReference>
<dbReference type="Gene3D" id="3.40.850.10">
    <property type="entry name" value="Kinesin motor domain"/>
    <property type="match status" value="1"/>
</dbReference>
<comment type="similarity">
    <text evidence="3">In the C-terminal section; belongs to the TRAFAC class myosin-kinesin ATPase superfamily. Myosin family.</text>
</comment>
<dbReference type="InterPro" id="IPR001609">
    <property type="entry name" value="Myosin_head_motor_dom-like"/>
</dbReference>
<evidence type="ECO:0000256" key="22">
    <source>
        <dbReference type="PROSITE-ProRule" id="PRU10141"/>
    </source>
</evidence>
<evidence type="ECO:0000256" key="10">
    <source>
        <dbReference type="ARBA" id="ARBA00022741"/>
    </source>
</evidence>
<dbReference type="PROSITE" id="PS00107">
    <property type="entry name" value="PROTEIN_KINASE_ATP"/>
    <property type="match status" value="1"/>
</dbReference>
<feature type="region of interest" description="Disordered" evidence="23">
    <location>
        <begin position="1317"/>
        <end position="1362"/>
    </location>
</feature>
<protein>
    <recommendedName>
        <fullName evidence="4">non-specific serine/threonine protein kinase</fullName>
        <ecNumber evidence="4">2.7.11.1</ecNumber>
    </recommendedName>
</protein>
<dbReference type="PROSITE" id="PS50011">
    <property type="entry name" value="PROTEIN_KINASE_DOM"/>
    <property type="match status" value="1"/>
</dbReference>
<evidence type="ECO:0000256" key="17">
    <source>
        <dbReference type="ARBA" id="ARBA00023273"/>
    </source>
</evidence>
<keyword evidence="12 21" id="KW-0067">ATP-binding</keyword>
<proteinExistence type="inferred from homology"/>
<dbReference type="Gene3D" id="1.10.10.820">
    <property type="match status" value="1"/>
</dbReference>
<comment type="catalytic activity">
    <reaction evidence="19">
        <text>L-threonyl-[protein] + ATP = O-phospho-L-threonyl-[protein] + ADP + H(+)</text>
        <dbReference type="Rhea" id="RHEA:46608"/>
        <dbReference type="Rhea" id="RHEA-COMP:11060"/>
        <dbReference type="Rhea" id="RHEA-COMP:11605"/>
        <dbReference type="ChEBI" id="CHEBI:15378"/>
        <dbReference type="ChEBI" id="CHEBI:30013"/>
        <dbReference type="ChEBI" id="CHEBI:30616"/>
        <dbReference type="ChEBI" id="CHEBI:61977"/>
        <dbReference type="ChEBI" id="CHEBI:456216"/>
        <dbReference type="EC" id="2.7.11.1"/>
    </reaction>
</comment>
<feature type="compositionally biased region" description="Basic and acidic residues" evidence="23">
    <location>
        <begin position="889"/>
        <end position="899"/>
    </location>
</feature>
<evidence type="ECO:0000256" key="19">
    <source>
        <dbReference type="ARBA" id="ARBA00047899"/>
    </source>
</evidence>
<keyword evidence="15 21" id="KW-0009">Actin-binding</keyword>
<keyword evidence="8" id="KW-0808">Transferase</keyword>
<keyword evidence="5" id="KW-0963">Cytoplasm</keyword>
<dbReference type="GO" id="GO:0042995">
    <property type="term" value="C:cell projection"/>
    <property type="evidence" value="ECO:0007669"/>
    <property type="project" value="UniProtKB-SubCell"/>
</dbReference>
<keyword evidence="17" id="KW-0966">Cell projection</keyword>
<dbReference type="InterPro" id="IPR017441">
    <property type="entry name" value="Protein_kinase_ATP_BS"/>
</dbReference>
<comment type="similarity">
    <text evidence="21">Belongs to the TRAFAC class myosin-kinesin ATPase superfamily. Myosin family.</text>
</comment>
<dbReference type="SMART" id="SM00015">
    <property type="entry name" value="IQ"/>
    <property type="match status" value="2"/>
</dbReference>
<keyword evidence="9" id="KW-0677">Repeat</keyword>
<dbReference type="PANTHER" id="PTHR46256:SF2">
    <property type="entry name" value="NEITHER INACTIVATION NOR AFTERPOTENTIAL PROTEIN C"/>
    <property type="match status" value="1"/>
</dbReference>
<keyword evidence="7" id="KW-0716">Sensory transduction</keyword>
<dbReference type="Proteomes" id="UP001233999">
    <property type="component" value="Unassembled WGS sequence"/>
</dbReference>
<evidence type="ECO:0000313" key="26">
    <source>
        <dbReference type="EMBL" id="KAJ9577248.1"/>
    </source>
</evidence>
<comment type="caution">
    <text evidence="21">Lacks conserved residue(s) required for the propagation of feature annotation.</text>
</comment>
<dbReference type="InterPro" id="IPR011009">
    <property type="entry name" value="Kinase-like_dom_sf"/>
</dbReference>
<evidence type="ECO:0000256" key="16">
    <source>
        <dbReference type="ARBA" id="ARBA00023212"/>
    </source>
</evidence>
<evidence type="ECO:0000256" key="9">
    <source>
        <dbReference type="ARBA" id="ARBA00022737"/>
    </source>
</evidence>
<dbReference type="GO" id="GO:0004674">
    <property type="term" value="F:protein serine/threonine kinase activity"/>
    <property type="evidence" value="ECO:0007669"/>
    <property type="project" value="UniProtKB-KW"/>
</dbReference>
<dbReference type="PROSITE" id="PS50096">
    <property type="entry name" value="IQ"/>
    <property type="match status" value="2"/>
</dbReference>
<feature type="binding site" evidence="21">
    <location>
        <begin position="436"/>
        <end position="443"/>
    </location>
    <ligand>
        <name>ATP</name>
        <dbReference type="ChEBI" id="CHEBI:30616"/>
    </ligand>
</feature>
<reference evidence="26" key="1">
    <citation type="journal article" date="2023" name="IScience">
        <title>Live-bearing cockroach genome reveals convergent evolutionary mechanisms linked to viviparity in insects and beyond.</title>
        <authorList>
            <person name="Fouks B."/>
            <person name="Harrison M.C."/>
            <person name="Mikhailova A.A."/>
            <person name="Marchal E."/>
            <person name="English S."/>
            <person name="Carruthers M."/>
            <person name="Jennings E.C."/>
            <person name="Chiamaka E.L."/>
            <person name="Frigard R.A."/>
            <person name="Pippel M."/>
            <person name="Attardo G.M."/>
            <person name="Benoit J.B."/>
            <person name="Bornberg-Bauer E."/>
            <person name="Tobe S.S."/>
        </authorList>
    </citation>
    <scope>NUCLEOTIDE SEQUENCE</scope>
    <source>
        <strain evidence="26">Stay&amp;Tobe</strain>
    </source>
</reference>
<dbReference type="InterPro" id="IPR036961">
    <property type="entry name" value="Kinesin_motor_dom_sf"/>
</dbReference>
<evidence type="ECO:0000256" key="20">
    <source>
        <dbReference type="ARBA" id="ARBA00048679"/>
    </source>
</evidence>
<keyword evidence="16" id="KW-0206">Cytoskeleton</keyword>
<dbReference type="PANTHER" id="PTHR46256">
    <property type="entry name" value="AGAP011099-PA"/>
    <property type="match status" value="1"/>
</dbReference>
<keyword evidence="27" id="KW-1185">Reference proteome</keyword>
<evidence type="ECO:0000259" key="24">
    <source>
        <dbReference type="PROSITE" id="PS50011"/>
    </source>
</evidence>
<dbReference type="InterPro" id="IPR000048">
    <property type="entry name" value="IQ_motif_EF-hand-BS"/>
</dbReference>
<dbReference type="PRINTS" id="PR00193">
    <property type="entry name" value="MYOSINHEAVY"/>
</dbReference>
<comment type="catalytic activity">
    <reaction evidence="20">
        <text>L-seryl-[protein] + ATP = O-phospho-L-seryl-[protein] + ADP + H(+)</text>
        <dbReference type="Rhea" id="RHEA:17989"/>
        <dbReference type="Rhea" id="RHEA-COMP:9863"/>
        <dbReference type="Rhea" id="RHEA-COMP:11604"/>
        <dbReference type="ChEBI" id="CHEBI:15378"/>
        <dbReference type="ChEBI" id="CHEBI:29999"/>
        <dbReference type="ChEBI" id="CHEBI:30616"/>
        <dbReference type="ChEBI" id="CHEBI:83421"/>
        <dbReference type="ChEBI" id="CHEBI:456216"/>
        <dbReference type="EC" id="2.7.11.1"/>
    </reaction>
</comment>
<dbReference type="InterPro" id="IPR027417">
    <property type="entry name" value="P-loop_NTPase"/>
</dbReference>
<evidence type="ECO:0000256" key="2">
    <source>
        <dbReference type="ARBA" id="ARBA00004316"/>
    </source>
</evidence>
<evidence type="ECO:0000256" key="7">
    <source>
        <dbReference type="ARBA" id="ARBA00022606"/>
    </source>
</evidence>
<dbReference type="EMBL" id="JASPKZ010009370">
    <property type="protein sequence ID" value="KAJ9577248.1"/>
    <property type="molecule type" value="Genomic_DNA"/>
</dbReference>
<feature type="domain" description="Protein kinase" evidence="24">
    <location>
        <begin position="23"/>
        <end position="292"/>
    </location>
</feature>
<evidence type="ECO:0000259" key="25">
    <source>
        <dbReference type="PROSITE" id="PS51456"/>
    </source>
</evidence>
<comment type="subcellular location">
    <subcellularLocation>
        <location evidence="2">Cell projection</location>
    </subcellularLocation>
    <subcellularLocation>
        <location evidence="1">Cytoplasm</location>
        <location evidence="1">Cytoskeleton</location>
    </subcellularLocation>
</comment>
<keyword evidence="6" id="KW-0723">Serine/threonine-protein kinase</keyword>
<dbReference type="Gene3D" id="1.10.510.10">
    <property type="entry name" value="Transferase(Phosphotransferase) domain 1"/>
    <property type="match status" value="1"/>
</dbReference>
<accession>A0AAD7ZB15</accession>
<feature type="compositionally biased region" description="Basic and acidic residues" evidence="23">
    <location>
        <begin position="1341"/>
        <end position="1351"/>
    </location>
</feature>